<name>A0A240E116_9BURK</name>
<dbReference type="OrthoDB" id="9799036at2"/>
<dbReference type="PANTHER" id="PTHR31793">
    <property type="entry name" value="4-HYDROXYBENZOYL-COA THIOESTERASE FAMILY MEMBER"/>
    <property type="match status" value="1"/>
</dbReference>
<dbReference type="Pfam" id="PF13279">
    <property type="entry name" value="4HBT_2"/>
    <property type="match status" value="1"/>
</dbReference>
<dbReference type="InterPro" id="IPR029069">
    <property type="entry name" value="HotDog_dom_sf"/>
</dbReference>
<organism evidence="1 2">
    <name type="scientific">Polynucleobacter meluiroseus</name>
    <dbReference type="NCBI Taxonomy" id="1938814"/>
    <lineage>
        <taxon>Bacteria</taxon>
        <taxon>Pseudomonadati</taxon>
        <taxon>Pseudomonadota</taxon>
        <taxon>Betaproteobacteria</taxon>
        <taxon>Burkholderiales</taxon>
        <taxon>Burkholderiaceae</taxon>
        <taxon>Polynucleobacter</taxon>
    </lineage>
</organism>
<dbReference type="EMBL" id="OANS01000002">
    <property type="protein sequence ID" value="SNX28550.1"/>
    <property type="molecule type" value="Genomic_DNA"/>
</dbReference>
<evidence type="ECO:0000313" key="1">
    <source>
        <dbReference type="EMBL" id="SNX28550.1"/>
    </source>
</evidence>
<dbReference type="GO" id="GO:0047617">
    <property type="term" value="F:fatty acyl-CoA hydrolase activity"/>
    <property type="evidence" value="ECO:0007669"/>
    <property type="project" value="TreeGrafter"/>
</dbReference>
<protein>
    <submittedName>
        <fullName evidence="1">Acyl-CoA thioester hydrolase</fullName>
    </submittedName>
</protein>
<dbReference type="AlphaFoldDB" id="A0A240E116"/>
<dbReference type="PANTHER" id="PTHR31793:SF24">
    <property type="entry name" value="LONG-CHAIN ACYL-COA THIOESTERASE FADM"/>
    <property type="match status" value="1"/>
</dbReference>
<proteinExistence type="predicted"/>
<sequence>MRIEIPAKKRLVHETRVPIRWGDMDAYRHVNNTIYFRFMEQARIEWISLLQQSTHTEDAGMLMVNGFCNFYQQLSYPGELIVKTYVGAIGRTSMDVYNAMFLTSAPEVKVAEGGATMVWVDLITDVATPWPEAILAGLR</sequence>
<dbReference type="SUPFAM" id="SSF54637">
    <property type="entry name" value="Thioesterase/thiol ester dehydrase-isomerase"/>
    <property type="match status" value="1"/>
</dbReference>
<keyword evidence="1" id="KW-0378">Hydrolase</keyword>
<dbReference type="RefSeq" id="WP_096672722.1">
    <property type="nucleotide sequence ID" value="NZ_OANS01000002.1"/>
</dbReference>
<dbReference type="Gene3D" id="3.10.129.10">
    <property type="entry name" value="Hotdog Thioesterase"/>
    <property type="match status" value="1"/>
</dbReference>
<reference evidence="2" key="1">
    <citation type="submission" date="2017-08" db="EMBL/GenBank/DDBJ databases">
        <authorList>
            <person name="Varghese N."/>
            <person name="Submissions S."/>
        </authorList>
    </citation>
    <scope>NUCLEOTIDE SEQUENCE [LARGE SCALE GENOMIC DNA]</scope>
    <source>
        <strain evidence="2">AP-Melu-1000-B4</strain>
    </source>
</reference>
<gene>
    <name evidence="1" type="ORF">SAMN06295945_0882</name>
</gene>
<dbReference type="CDD" id="cd00586">
    <property type="entry name" value="4HBT"/>
    <property type="match status" value="1"/>
</dbReference>
<dbReference type="InterPro" id="IPR050563">
    <property type="entry name" value="4-hydroxybenzoyl-CoA_TE"/>
</dbReference>
<evidence type="ECO:0000313" key="2">
    <source>
        <dbReference type="Proteomes" id="UP000218069"/>
    </source>
</evidence>
<dbReference type="Proteomes" id="UP000218069">
    <property type="component" value="Unassembled WGS sequence"/>
</dbReference>
<keyword evidence="2" id="KW-1185">Reference proteome</keyword>
<accession>A0A240E116</accession>